<evidence type="ECO:0000313" key="2">
    <source>
        <dbReference type="EMBL" id="TMS37195.1"/>
    </source>
</evidence>
<reference evidence="2 3" key="2">
    <citation type="journal article" date="2019" name="G3 (Bethesda)">
        <title>Hybrid Assembly of the Genome of the Entomopathogenic Nematode Steinernema carpocapsae Identifies the X-Chromosome.</title>
        <authorList>
            <person name="Serra L."/>
            <person name="Macchietto M."/>
            <person name="Macias-Munoz A."/>
            <person name="McGill C.J."/>
            <person name="Rodriguez I.M."/>
            <person name="Rodriguez B."/>
            <person name="Murad R."/>
            <person name="Mortazavi A."/>
        </authorList>
    </citation>
    <scope>NUCLEOTIDE SEQUENCE [LARGE SCALE GENOMIC DNA]</scope>
    <source>
        <strain evidence="2 3">ALL</strain>
    </source>
</reference>
<dbReference type="EMBL" id="CM016762">
    <property type="protein sequence ID" value="TMS37195.1"/>
    <property type="molecule type" value="Genomic_DNA"/>
</dbReference>
<sequence>MEGHLGESSPERLLYSPFESTSNGKGSDDVSSGSDSGLNGLDRKHDPMMESSLALRKLSEAFGLLFIYRFMLLHFKLCGKVIRSFCAKLSTCCIYLHKRRIVCCVC</sequence>
<accession>A0A4U8UWJ1</accession>
<gene>
    <name evidence="2" type="ORF">L596_004174</name>
</gene>
<feature type="compositionally biased region" description="Low complexity" evidence="1">
    <location>
        <begin position="22"/>
        <end position="40"/>
    </location>
</feature>
<reference evidence="2 3" key="1">
    <citation type="journal article" date="2015" name="Genome Biol.">
        <title>Comparative genomics of Steinernema reveals deeply conserved gene regulatory networks.</title>
        <authorList>
            <person name="Dillman A.R."/>
            <person name="Macchietto M."/>
            <person name="Porter C.F."/>
            <person name="Rogers A."/>
            <person name="Williams B."/>
            <person name="Antoshechkin I."/>
            <person name="Lee M.M."/>
            <person name="Goodwin Z."/>
            <person name="Lu X."/>
            <person name="Lewis E.E."/>
            <person name="Goodrich-Blair H."/>
            <person name="Stock S.P."/>
            <person name="Adams B.J."/>
            <person name="Sternberg P.W."/>
            <person name="Mortazavi A."/>
        </authorList>
    </citation>
    <scope>NUCLEOTIDE SEQUENCE [LARGE SCALE GENOMIC DNA]</scope>
    <source>
        <strain evidence="2 3">ALL</strain>
    </source>
</reference>
<name>A0A4U8UWJ1_STECR</name>
<evidence type="ECO:0000256" key="1">
    <source>
        <dbReference type="SAM" id="MobiDB-lite"/>
    </source>
</evidence>
<feature type="region of interest" description="Disordered" evidence="1">
    <location>
        <begin position="1"/>
        <end position="44"/>
    </location>
</feature>
<dbReference type="EMBL" id="AZBU02000001">
    <property type="protein sequence ID" value="TMS37195.1"/>
    <property type="molecule type" value="Genomic_DNA"/>
</dbReference>
<evidence type="ECO:0000313" key="3">
    <source>
        <dbReference type="Proteomes" id="UP000298663"/>
    </source>
</evidence>
<comment type="caution">
    <text evidence="2">The sequence shown here is derived from an EMBL/GenBank/DDBJ whole genome shotgun (WGS) entry which is preliminary data.</text>
</comment>
<dbReference type="AlphaFoldDB" id="A0A4U8UWJ1"/>
<keyword evidence="3" id="KW-1185">Reference proteome</keyword>
<protein>
    <submittedName>
        <fullName evidence="2">Uncharacterized protein</fullName>
    </submittedName>
</protein>
<organism evidence="2 3">
    <name type="scientific">Steinernema carpocapsae</name>
    <name type="common">Entomopathogenic nematode</name>
    <dbReference type="NCBI Taxonomy" id="34508"/>
    <lineage>
        <taxon>Eukaryota</taxon>
        <taxon>Metazoa</taxon>
        <taxon>Ecdysozoa</taxon>
        <taxon>Nematoda</taxon>
        <taxon>Chromadorea</taxon>
        <taxon>Rhabditida</taxon>
        <taxon>Tylenchina</taxon>
        <taxon>Panagrolaimomorpha</taxon>
        <taxon>Strongyloidoidea</taxon>
        <taxon>Steinernematidae</taxon>
        <taxon>Steinernema</taxon>
    </lineage>
</organism>
<proteinExistence type="predicted"/>
<dbReference type="Proteomes" id="UP000298663">
    <property type="component" value="Chromosome X"/>
</dbReference>